<keyword evidence="3" id="KW-1185">Reference proteome</keyword>
<evidence type="ECO:0000313" key="2">
    <source>
        <dbReference type="EMBL" id="KAL1281693.1"/>
    </source>
</evidence>
<evidence type="ECO:0000313" key="3">
    <source>
        <dbReference type="Proteomes" id="UP001558613"/>
    </source>
</evidence>
<feature type="compositionally biased region" description="Basic and acidic residues" evidence="1">
    <location>
        <begin position="83"/>
        <end position="94"/>
    </location>
</feature>
<proteinExistence type="predicted"/>
<feature type="compositionally biased region" description="Polar residues" evidence="1">
    <location>
        <begin position="63"/>
        <end position="73"/>
    </location>
</feature>
<comment type="caution">
    <text evidence="2">The sequence shown here is derived from an EMBL/GenBank/DDBJ whole genome shotgun (WGS) entry which is preliminary data.</text>
</comment>
<feature type="region of interest" description="Disordered" evidence="1">
    <location>
        <begin position="1"/>
        <end position="111"/>
    </location>
</feature>
<dbReference type="EMBL" id="JAYMGO010000001">
    <property type="protein sequence ID" value="KAL1281693.1"/>
    <property type="molecule type" value="Genomic_DNA"/>
</dbReference>
<organism evidence="2 3">
    <name type="scientific">Cirrhinus molitorella</name>
    <name type="common">mud carp</name>
    <dbReference type="NCBI Taxonomy" id="172907"/>
    <lineage>
        <taxon>Eukaryota</taxon>
        <taxon>Metazoa</taxon>
        <taxon>Chordata</taxon>
        <taxon>Craniata</taxon>
        <taxon>Vertebrata</taxon>
        <taxon>Euteleostomi</taxon>
        <taxon>Actinopterygii</taxon>
        <taxon>Neopterygii</taxon>
        <taxon>Teleostei</taxon>
        <taxon>Ostariophysi</taxon>
        <taxon>Cypriniformes</taxon>
        <taxon>Cyprinidae</taxon>
        <taxon>Labeoninae</taxon>
        <taxon>Labeonini</taxon>
        <taxon>Cirrhinus</taxon>
    </lineage>
</organism>
<feature type="region of interest" description="Disordered" evidence="1">
    <location>
        <begin position="529"/>
        <end position="550"/>
    </location>
</feature>
<feature type="region of interest" description="Disordered" evidence="1">
    <location>
        <begin position="130"/>
        <end position="176"/>
    </location>
</feature>
<feature type="compositionally biased region" description="Acidic residues" evidence="1">
    <location>
        <begin position="136"/>
        <end position="146"/>
    </location>
</feature>
<feature type="compositionally biased region" description="Basic and acidic residues" evidence="1">
    <location>
        <begin position="8"/>
        <end position="29"/>
    </location>
</feature>
<feature type="compositionally biased region" description="Basic and acidic residues" evidence="1">
    <location>
        <begin position="445"/>
        <end position="454"/>
    </location>
</feature>
<accession>A0ABR3NYA4</accession>
<name>A0ABR3NYA4_9TELE</name>
<feature type="compositionally biased region" description="Polar residues" evidence="1">
    <location>
        <begin position="538"/>
        <end position="550"/>
    </location>
</feature>
<feature type="region of interest" description="Disordered" evidence="1">
    <location>
        <begin position="445"/>
        <end position="471"/>
    </location>
</feature>
<gene>
    <name evidence="2" type="ORF">QQF64_000496</name>
</gene>
<reference evidence="2 3" key="1">
    <citation type="submission" date="2023-09" db="EMBL/GenBank/DDBJ databases">
        <authorList>
            <person name="Wang M."/>
        </authorList>
    </citation>
    <scope>NUCLEOTIDE SEQUENCE [LARGE SCALE GENOMIC DNA]</scope>
    <source>
        <strain evidence="2">GT-2023</strain>
        <tissue evidence="2">Liver</tissue>
    </source>
</reference>
<dbReference type="Proteomes" id="UP001558613">
    <property type="component" value="Unassembled WGS sequence"/>
</dbReference>
<protein>
    <submittedName>
        <fullName evidence="2">Uncharacterized protein</fullName>
    </submittedName>
</protein>
<evidence type="ECO:0000256" key="1">
    <source>
        <dbReference type="SAM" id="MobiDB-lite"/>
    </source>
</evidence>
<sequence>MAKRKSKRTAEFKTPKRTEPGAKRQKSTEETNQSEDENQTLTPESEKDTSRNASNKLDEDQPGQRTLQVTPTTEFPVDPCCSLEEKTSHGDNGEHGNGTDPPQETEQTAAIAVQTPEIVNSEKYTMNIEVSNIDQPDVDIDDEESELASNSNLESHETSDDQIGIQMPEDAGSADPLVKRKVRKRMGMCWLGERKKMLKGQPTRGNAFGGGQENEAGRITNEEPVMMSDSGEKEISICLEEEGGTESEVSPPSFPTSCPMEDVPVQEEQEQCDVQYEDKVQILEESMSVTHGSDNTILSHANADDLNPPVQNEIECMEQNANESNIRKTNEASASEVANHFEENLAVQSNEIEQCCPCECDMNASIVDHTNEQSHISADETISALPVICETEDMCESSEFTLVTTTITVENTGDCGNNSVPSLSLPAAPLGGENQDIQSFTEHEGLPSDAHESHLSPAAEPDPSSPVSMHSVTDSQLNNIALSLEDLPIPEASTDLEDATELVCGLISDIAYLNRLVTDARRKIVFGQQGRQPPRPQLNTQKYRSNTNRF</sequence>